<dbReference type="InterPro" id="IPR011051">
    <property type="entry name" value="RmlC_Cupin_sf"/>
</dbReference>
<dbReference type="PANTHER" id="PTHR36440">
    <property type="entry name" value="PUTATIVE (AFU_ORTHOLOGUE AFUA_8G07350)-RELATED"/>
    <property type="match status" value="1"/>
</dbReference>
<dbReference type="EMBL" id="NJCX01000028">
    <property type="protein sequence ID" value="PHM70006.1"/>
    <property type="molecule type" value="Genomic_DNA"/>
</dbReference>
<dbReference type="InterPro" id="IPR053146">
    <property type="entry name" value="QDO-like"/>
</dbReference>
<gene>
    <name evidence="2" type="ORF">Xkoz_03272</name>
</gene>
<dbReference type="Gene3D" id="2.60.120.10">
    <property type="entry name" value="Jelly Rolls"/>
    <property type="match status" value="1"/>
</dbReference>
<organism evidence="2 3">
    <name type="scientific">Xenorhabdus kozodoii</name>
    <dbReference type="NCBI Taxonomy" id="351676"/>
    <lineage>
        <taxon>Bacteria</taxon>
        <taxon>Pseudomonadati</taxon>
        <taxon>Pseudomonadota</taxon>
        <taxon>Gammaproteobacteria</taxon>
        <taxon>Enterobacterales</taxon>
        <taxon>Morganellaceae</taxon>
        <taxon>Xenorhabdus</taxon>
    </lineage>
</organism>
<dbReference type="SUPFAM" id="SSF51182">
    <property type="entry name" value="RmlC-like cupins"/>
    <property type="match status" value="1"/>
</dbReference>
<dbReference type="InterPro" id="IPR013096">
    <property type="entry name" value="Cupin_2"/>
</dbReference>
<comment type="caution">
    <text evidence="2">The sequence shown here is derived from an EMBL/GenBank/DDBJ whole genome shotgun (WGS) entry which is preliminary data.</text>
</comment>
<protein>
    <submittedName>
        <fullName evidence="2">Cupin</fullName>
    </submittedName>
</protein>
<dbReference type="InterPro" id="IPR014710">
    <property type="entry name" value="RmlC-like_jellyroll"/>
</dbReference>
<sequence length="171" mass="18923">MKNAVHHEKDTLPSENQTALHLRTGEGKAVWMNGDLYTQLIDTEETCGRVSILEATIPPGGGPPRHNHENEDEIFYVTYGSLEISAGEQTFTATAGSLVFVPQGMMHGFRNTTRDFAKQLLIFTPGGFERFFFEVGLTAQAGRPIPEVSNTNQEFARVIGAKYGSYQEVKI</sequence>
<dbReference type="Proteomes" id="UP000221101">
    <property type="component" value="Unassembled WGS sequence"/>
</dbReference>
<evidence type="ECO:0000313" key="3">
    <source>
        <dbReference type="Proteomes" id="UP000221101"/>
    </source>
</evidence>
<dbReference type="Pfam" id="PF07883">
    <property type="entry name" value="Cupin_2"/>
    <property type="match status" value="1"/>
</dbReference>
<feature type="domain" description="Cupin type-2" evidence="1">
    <location>
        <begin position="55"/>
        <end position="118"/>
    </location>
</feature>
<evidence type="ECO:0000313" key="2">
    <source>
        <dbReference type="EMBL" id="PHM70006.1"/>
    </source>
</evidence>
<dbReference type="PANTHER" id="PTHR36440:SF1">
    <property type="entry name" value="PUTATIVE (AFU_ORTHOLOGUE AFUA_8G07350)-RELATED"/>
    <property type="match status" value="1"/>
</dbReference>
<name>A0A2D0L2S4_9GAMM</name>
<evidence type="ECO:0000259" key="1">
    <source>
        <dbReference type="Pfam" id="PF07883"/>
    </source>
</evidence>
<dbReference type="RefSeq" id="WP_099143092.1">
    <property type="nucleotide sequence ID" value="NZ_CAWNOR010000062.1"/>
</dbReference>
<reference evidence="2 3" key="1">
    <citation type="journal article" date="2017" name="Nat. Microbiol.">
        <title>Natural product diversity associated with the nematode symbionts Photorhabdus and Xenorhabdus.</title>
        <authorList>
            <person name="Tobias N.J."/>
            <person name="Wolff H."/>
            <person name="Djahanschiri B."/>
            <person name="Grundmann F."/>
            <person name="Kronenwerth M."/>
            <person name="Shi Y.M."/>
            <person name="Simonyi S."/>
            <person name="Grun P."/>
            <person name="Shapiro-Ilan D."/>
            <person name="Pidot S.J."/>
            <person name="Stinear T.P."/>
            <person name="Ebersberger I."/>
            <person name="Bode H.B."/>
        </authorList>
    </citation>
    <scope>NUCLEOTIDE SEQUENCE [LARGE SCALE GENOMIC DNA]</scope>
    <source>
        <strain evidence="2 3">DSM 17907</strain>
    </source>
</reference>
<dbReference type="OrthoDB" id="9798709at2"/>
<keyword evidence="3" id="KW-1185">Reference proteome</keyword>
<accession>A0A2D0L2S4</accession>
<dbReference type="AlphaFoldDB" id="A0A2D0L2S4"/>
<proteinExistence type="predicted"/>